<sequence length="229" mass="25308">MAHHNLIIDERAESNELETSVPQHALPTAILQPSMMHTDASDEPPALPFHHPMFATLARPASMGEDSLSSPAGQHGWNHFFSQHEPVFQANVEEELAHRMCVALPSAHARSHQPRRTTGVRGHQKRTRSHGPRSVAPASCSRDPGQHERLNGGDHDGAHHHHQVRFPGAVFRANGKGPNSAHFPLLESSPRDPGNSHRQPHTKSRGPPPTAKLTRERKHEQDHTHQGCP</sequence>
<feature type="compositionally biased region" description="Basic residues" evidence="1">
    <location>
        <begin position="122"/>
        <end position="131"/>
    </location>
</feature>
<accession>F2UB92</accession>
<protein>
    <submittedName>
        <fullName evidence="2">Uncharacterized protein</fullName>
    </submittedName>
</protein>
<keyword evidence="3" id="KW-1185">Reference proteome</keyword>
<evidence type="ECO:0000313" key="2">
    <source>
        <dbReference type="EMBL" id="EGD73758.1"/>
    </source>
</evidence>
<proteinExistence type="predicted"/>
<evidence type="ECO:0000313" key="3">
    <source>
        <dbReference type="Proteomes" id="UP000007799"/>
    </source>
</evidence>
<feature type="compositionally biased region" description="Basic and acidic residues" evidence="1">
    <location>
        <begin position="144"/>
        <end position="157"/>
    </location>
</feature>
<dbReference type="EMBL" id="GL832967">
    <property type="protein sequence ID" value="EGD73758.1"/>
    <property type="molecule type" value="Genomic_DNA"/>
</dbReference>
<dbReference type="AlphaFoldDB" id="F2UB92"/>
<reference evidence="2" key="1">
    <citation type="submission" date="2009-08" db="EMBL/GenBank/DDBJ databases">
        <title>Annotation of Salpingoeca rosetta.</title>
        <authorList>
            <consortium name="The Broad Institute Genome Sequencing Platform"/>
            <person name="Russ C."/>
            <person name="Cuomo C."/>
            <person name="Burger G."/>
            <person name="Gray M.W."/>
            <person name="Holland P.W.H."/>
            <person name="King N."/>
            <person name="Lang F.B.F."/>
            <person name="Roger A.J."/>
            <person name="Ruiz-Trillo I."/>
            <person name="Young S.K."/>
            <person name="Zeng Q."/>
            <person name="Gargeya S."/>
            <person name="Alvarado L."/>
            <person name="Berlin A."/>
            <person name="Chapman S.B."/>
            <person name="Chen Z."/>
            <person name="Freedman E."/>
            <person name="Gellesch M."/>
            <person name="Goldberg J."/>
            <person name="Griggs A."/>
            <person name="Gujja S."/>
            <person name="Heilman E."/>
            <person name="Heiman D."/>
            <person name="Howarth C."/>
            <person name="Mehta T."/>
            <person name="Neiman D."/>
            <person name="Pearson M."/>
            <person name="Roberts A."/>
            <person name="Saif S."/>
            <person name="Shea T."/>
            <person name="Shenoy N."/>
            <person name="Sisk P."/>
            <person name="Stolte C."/>
            <person name="Sykes S."/>
            <person name="White J."/>
            <person name="Yandava C."/>
            <person name="Haas B."/>
            <person name="Nusbaum C."/>
            <person name="Birren B."/>
        </authorList>
    </citation>
    <scope>NUCLEOTIDE SEQUENCE [LARGE SCALE GENOMIC DNA]</scope>
    <source>
        <strain evidence="2">ATCC 50818</strain>
    </source>
</reference>
<feature type="compositionally biased region" description="Basic and acidic residues" evidence="1">
    <location>
        <begin position="213"/>
        <end position="229"/>
    </location>
</feature>
<dbReference type="KEGG" id="sre:PTSG_05452"/>
<gene>
    <name evidence="2" type="ORF">PTSG_05452</name>
</gene>
<organism evidence="3">
    <name type="scientific">Salpingoeca rosetta (strain ATCC 50818 / BSB-021)</name>
    <dbReference type="NCBI Taxonomy" id="946362"/>
    <lineage>
        <taxon>Eukaryota</taxon>
        <taxon>Choanoflagellata</taxon>
        <taxon>Craspedida</taxon>
        <taxon>Salpingoecidae</taxon>
        <taxon>Salpingoeca</taxon>
    </lineage>
</organism>
<name>F2UB92_SALR5</name>
<dbReference type="GeneID" id="16073898"/>
<dbReference type="RefSeq" id="XP_004993321.1">
    <property type="nucleotide sequence ID" value="XM_004993264.1"/>
</dbReference>
<feature type="region of interest" description="Disordered" evidence="1">
    <location>
        <begin position="106"/>
        <end position="229"/>
    </location>
</feature>
<evidence type="ECO:0000256" key="1">
    <source>
        <dbReference type="SAM" id="MobiDB-lite"/>
    </source>
</evidence>
<dbReference type="InParanoid" id="F2UB92"/>
<dbReference type="Proteomes" id="UP000007799">
    <property type="component" value="Unassembled WGS sequence"/>
</dbReference>